<dbReference type="EMBL" id="ACVC01000033">
    <property type="protein sequence ID" value="EFO65366.1"/>
    <property type="molecule type" value="Genomic_DNA"/>
</dbReference>
<evidence type="ECO:0000256" key="3">
    <source>
        <dbReference type="PROSITE-ProRule" id="PRU00176"/>
    </source>
</evidence>
<evidence type="ECO:0000259" key="5">
    <source>
        <dbReference type="PROSITE" id="PS50102"/>
    </source>
</evidence>
<name>E1EWS6_GIAIA</name>
<protein>
    <submittedName>
        <fullName evidence="6">Polyadenylate-binding protein, putative</fullName>
    </submittedName>
</protein>
<feature type="region of interest" description="Disordered" evidence="4">
    <location>
        <begin position="414"/>
        <end position="442"/>
    </location>
</feature>
<evidence type="ECO:0000256" key="4">
    <source>
        <dbReference type="SAM" id="MobiDB-lite"/>
    </source>
</evidence>
<dbReference type="InterPro" id="IPR012677">
    <property type="entry name" value="Nucleotide-bd_a/b_plait_sf"/>
</dbReference>
<feature type="domain" description="RRM" evidence="5">
    <location>
        <begin position="106"/>
        <end position="201"/>
    </location>
</feature>
<dbReference type="SMART" id="SM00360">
    <property type="entry name" value="RRM"/>
    <property type="match status" value="2"/>
</dbReference>
<comment type="caution">
    <text evidence="6">The sequence shown here is derived from an EMBL/GenBank/DDBJ whole genome shotgun (WGS) entry which is preliminary data.</text>
</comment>
<dbReference type="SUPFAM" id="SSF54928">
    <property type="entry name" value="RNA-binding domain, RBD"/>
    <property type="match status" value="1"/>
</dbReference>
<dbReference type="InterPro" id="IPR000504">
    <property type="entry name" value="RRM_dom"/>
</dbReference>
<evidence type="ECO:0000313" key="6">
    <source>
        <dbReference type="EMBL" id="EFO65366.1"/>
    </source>
</evidence>
<dbReference type="AlphaFoldDB" id="E1EWS6"/>
<dbReference type="Proteomes" id="UP000008974">
    <property type="component" value="Unassembled WGS sequence"/>
</dbReference>
<dbReference type="CDD" id="cd00590">
    <property type="entry name" value="RRM_SF"/>
    <property type="match status" value="1"/>
</dbReference>
<keyword evidence="1" id="KW-0677">Repeat</keyword>
<evidence type="ECO:0000313" key="7">
    <source>
        <dbReference type="Proteomes" id="UP000008974"/>
    </source>
</evidence>
<dbReference type="Pfam" id="PF00076">
    <property type="entry name" value="RRM_1"/>
    <property type="match status" value="2"/>
</dbReference>
<gene>
    <name evidence="6" type="ORF">GLP15_3224</name>
</gene>
<dbReference type="PANTHER" id="PTHR24012">
    <property type="entry name" value="RNA BINDING PROTEIN"/>
    <property type="match status" value="1"/>
</dbReference>
<evidence type="ECO:0000256" key="2">
    <source>
        <dbReference type="ARBA" id="ARBA00022884"/>
    </source>
</evidence>
<reference evidence="6 7" key="1">
    <citation type="journal article" date="2010" name="BMC Genomics">
        <title>Genome analysis and comparative genomics of a Giardia intestinalis assemblage E isolate.</title>
        <authorList>
            <person name="Jerlstrom-Hultqvist J."/>
            <person name="Franzen O."/>
            <person name="Ankarklev J."/>
            <person name="Xu F."/>
            <person name="Nohynkova E."/>
            <person name="Andersson J.O."/>
            <person name="Svard S.G."/>
            <person name="Andersson B."/>
        </authorList>
    </citation>
    <scope>NUCLEOTIDE SEQUENCE [LARGE SCALE GENOMIC DNA]</scope>
    <source>
        <strain evidence="6 7">P15</strain>
    </source>
</reference>
<dbReference type="Gene3D" id="3.30.70.330">
    <property type="match status" value="2"/>
</dbReference>
<proteinExistence type="predicted"/>
<accession>E1EWS6</accession>
<evidence type="ECO:0000256" key="1">
    <source>
        <dbReference type="ARBA" id="ARBA00022737"/>
    </source>
</evidence>
<dbReference type="OMA" id="CKFLSRG"/>
<sequence>MSSGPTPSIFISNIPENFGASDVYALLSQAGVTGFKEHERVRLSKDRGSGTETGRYMVVQFDNPDLAAAAIEALSNINLMINQKPHQIYFSPFVQDLAKRIKAKTGMMVVQNLPKDVTVSGLRSVFSTFGTVLSAKLVSNRDTRIKGAEDKAQPPVGSAMGYVMFLSDEEADRAVRETNGKFLGVNKVTSSRYLTAEERISNTNSIFIKNISPEYADNLDKFKQLMVALCGKPLEDLLEEYYLTSIIMRRDSRPEPFRTDNSWCVVKAKGVEDAERIIKGFMESVEKYNIQACKFLSRGLRSLQLKRVMRENFVKYCSSKRNISIYGLKIDLDQKEFEKRMRDIWGDDVYEIKFPPKVLDPKLDQAKFHVNVLFSTADMAKEAIQRLREEKSLLGGLIADEKLFEVDYYEPGPQTRLNRQGAPKDFKISEKRSTAFPSSTNK</sequence>
<dbReference type="PROSITE" id="PS50102">
    <property type="entry name" value="RRM"/>
    <property type="match status" value="2"/>
</dbReference>
<keyword evidence="2 3" id="KW-0694">RNA-binding</keyword>
<dbReference type="GO" id="GO:0003723">
    <property type="term" value="F:RNA binding"/>
    <property type="evidence" value="ECO:0007669"/>
    <property type="project" value="UniProtKB-UniRule"/>
</dbReference>
<dbReference type="VEuPathDB" id="GiardiaDB:GLP15_3224"/>
<dbReference type="OrthoDB" id="19742at2759"/>
<feature type="compositionally biased region" description="Basic and acidic residues" evidence="4">
    <location>
        <begin position="422"/>
        <end position="433"/>
    </location>
</feature>
<dbReference type="STRING" id="658858.E1EWS6"/>
<dbReference type="InterPro" id="IPR035979">
    <property type="entry name" value="RBD_domain_sf"/>
</dbReference>
<organism evidence="6 7">
    <name type="scientific">Giardia intestinalis (strain P15)</name>
    <name type="common">Giardia lamblia</name>
    <dbReference type="NCBI Taxonomy" id="658858"/>
    <lineage>
        <taxon>Eukaryota</taxon>
        <taxon>Metamonada</taxon>
        <taxon>Diplomonadida</taxon>
        <taxon>Hexamitidae</taxon>
        <taxon>Giardiinae</taxon>
        <taxon>Giardia</taxon>
    </lineage>
</organism>
<feature type="domain" description="RRM" evidence="5">
    <location>
        <begin position="7"/>
        <end position="93"/>
    </location>
</feature>